<comment type="caution">
    <text evidence="1">The sequence shown here is derived from an EMBL/GenBank/DDBJ whole genome shotgun (WGS) entry which is preliminary data.</text>
</comment>
<sequence length="75" mass="9033">MKECIQFYSKQRKLTYSTGPIECLLWNKPRKKTFSMVPISLLRTALWFPFYEYRQKSTKRPQCIFPSLHVMSRPA</sequence>
<keyword evidence="2" id="KW-1185">Reference proteome</keyword>
<organism evidence="1 2">
    <name type="scientific">Caenorhabditis nigoni</name>
    <dbReference type="NCBI Taxonomy" id="1611254"/>
    <lineage>
        <taxon>Eukaryota</taxon>
        <taxon>Metazoa</taxon>
        <taxon>Ecdysozoa</taxon>
        <taxon>Nematoda</taxon>
        <taxon>Chromadorea</taxon>
        <taxon>Rhabditida</taxon>
        <taxon>Rhabditina</taxon>
        <taxon>Rhabditomorpha</taxon>
        <taxon>Rhabditoidea</taxon>
        <taxon>Rhabditidae</taxon>
        <taxon>Peloderinae</taxon>
        <taxon>Caenorhabditis</taxon>
    </lineage>
</organism>
<reference evidence="2" key="1">
    <citation type="submission" date="2017-10" db="EMBL/GenBank/DDBJ databases">
        <title>Rapid genome shrinkage in a self-fertile nematode reveals novel sperm competition proteins.</title>
        <authorList>
            <person name="Yin D."/>
            <person name="Schwarz E.M."/>
            <person name="Thomas C.G."/>
            <person name="Felde R.L."/>
            <person name="Korf I.F."/>
            <person name="Cutter A.D."/>
            <person name="Schartner C.M."/>
            <person name="Ralston E.J."/>
            <person name="Meyer B.J."/>
            <person name="Haag E.S."/>
        </authorList>
    </citation>
    <scope>NUCLEOTIDE SEQUENCE [LARGE SCALE GENOMIC DNA]</scope>
    <source>
        <strain evidence="2">JU1422</strain>
    </source>
</reference>
<dbReference type="AlphaFoldDB" id="A0A2G5T352"/>
<dbReference type="EMBL" id="PDUG01000006">
    <property type="protein sequence ID" value="PIC21824.1"/>
    <property type="molecule type" value="Genomic_DNA"/>
</dbReference>
<accession>A0A2G5T352</accession>
<dbReference type="Proteomes" id="UP000230233">
    <property type="component" value="Chromosome X"/>
</dbReference>
<evidence type="ECO:0000313" key="1">
    <source>
        <dbReference type="EMBL" id="PIC21824.1"/>
    </source>
</evidence>
<name>A0A2G5T352_9PELO</name>
<protein>
    <submittedName>
        <fullName evidence="1">Uncharacterized protein</fullName>
    </submittedName>
</protein>
<evidence type="ECO:0000313" key="2">
    <source>
        <dbReference type="Proteomes" id="UP000230233"/>
    </source>
</evidence>
<proteinExistence type="predicted"/>
<gene>
    <name evidence="1" type="primary">Cnig_chr_X.g26522</name>
    <name evidence="1" type="ORF">B9Z55_026522</name>
</gene>